<keyword evidence="4" id="KW-1185">Reference proteome</keyword>
<dbReference type="SMART" id="SM00093">
    <property type="entry name" value="SERPIN"/>
    <property type="match status" value="1"/>
</dbReference>
<evidence type="ECO:0000259" key="2">
    <source>
        <dbReference type="SMART" id="SM00093"/>
    </source>
</evidence>
<evidence type="ECO:0000256" key="1">
    <source>
        <dbReference type="RuleBase" id="RU000411"/>
    </source>
</evidence>
<comment type="similarity">
    <text evidence="1">Belongs to the serpin family.</text>
</comment>
<dbReference type="InterPro" id="IPR036186">
    <property type="entry name" value="Serpin_sf"/>
</dbReference>
<accession>A0AAE3JLT0</accession>
<reference evidence="3" key="1">
    <citation type="submission" date="2021-08" db="EMBL/GenBank/DDBJ databases">
        <title>Comparative analyses of Brucepasteria parasyntrophica and Teretinema zuelzerae.</title>
        <authorList>
            <person name="Song Y."/>
            <person name="Brune A."/>
        </authorList>
    </citation>
    <scope>NUCLEOTIDE SEQUENCE</scope>
    <source>
        <strain evidence="3">DSM 1903</strain>
    </source>
</reference>
<dbReference type="GO" id="GO:0004867">
    <property type="term" value="F:serine-type endopeptidase inhibitor activity"/>
    <property type="evidence" value="ECO:0007669"/>
    <property type="project" value="InterPro"/>
</dbReference>
<dbReference type="SUPFAM" id="SSF56574">
    <property type="entry name" value="Serpins"/>
    <property type="match status" value="1"/>
</dbReference>
<dbReference type="InterPro" id="IPR042185">
    <property type="entry name" value="Serpin_sf_2"/>
</dbReference>
<feature type="domain" description="Serpin" evidence="2">
    <location>
        <begin position="15"/>
        <end position="391"/>
    </location>
</feature>
<evidence type="ECO:0000313" key="3">
    <source>
        <dbReference type="EMBL" id="MCD1655094.1"/>
    </source>
</evidence>
<comment type="caution">
    <text evidence="3">The sequence shown here is derived from an EMBL/GenBank/DDBJ whole genome shotgun (WGS) entry which is preliminary data.</text>
</comment>
<sequence length="395" mass="42459">MISEGYAEGVNAFAVDLLSLIASDREYPGTNLLISPFSASRCLALVSEGASDQAKAQILDVLGGPEAVSGAASALGELLTADGSVVFNSADAVFFRNSLRLAEGFADGAKTRFGAWVEGLGFGNQTEAAGVMNEWIETNTGGYIKDYIVPDSITSDTLAFIANAVFFKADWASPFDCTQTKRQPFLLSDGTLVDADMMRSEYRHLVREGEGYRNALIFYGTNKADYFYMDLYLPDEGVSIADFIKRDLDAALRETVARRDSFASDDGRAEDGFATGSYAYGILEMPKLSYEADTVLTEYLKTLGMTRVFNAEGNPLSRMFADQGAFLSGVRHRAGLIADEAGTVAYAVTVAQVDGTAGPGDETLTLDRPYVFCIRAGQTGMVLFAGAVMNPSRDD</sequence>
<proteinExistence type="inferred from homology"/>
<dbReference type="InterPro" id="IPR023796">
    <property type="entry name" value="Serpin_dom"/>
</dbReference>
<dbReference type="Gene3D" id="3.30.497.10">
    <property type="entry name" value="Antithrombin, subunit I, domain 2"/>
    <property type="match status" value="1"/>
</dbReference>
<dbReference type="Proteomes" id="UP001198163">
    <property type="component" value="Unassembled WGS sequence"/>
</dbReference>
<dbReference type="Gene3D" id="2.30.39.10">
    <property type="entry name" value="Alpha-1-antitrypsin, domain 1"/>
    <property type="match status" value="1"/>
</dbReference>
<protein>
    <submittedName>
        <fullName evidence="3">Serpin family protein</fullName>
    </submittedName>
</protein>
<dbReference type="EMBL" id="JAINWA010000003">
    <property type="protein sequence ID" value="MCD1655094.1"/>
    <property type="molecule type" value="Genomic_DNA"/>
</dbReference>
<name>A0AAE3JLT0_9SPIR</name>
<organism evidence="3 4">
    <name type="scientific">Teretinema zuelzerae</name>
    <dbReference type="NCBI Taxonomy" id="156"/>
    <lineage>
        <taxon>Bacteria</taxon>
        <taxon>Pseudomonadati</taxon>
        <taxon>Spirochaetota</taxon>
        <taxon>Spirochaetia</taxon>
        <taxon>Spirochaetales</taxon>
        <taxon>Treponemataceae</taxon>
        <taxon>Teretinema</taxon>
    </lineage>
</organism>
<evidence type="ECO:0000313" key="4">
    <source>
        <dbReference type="Proteomes" id="UP001198163"/>
    </source>
</evidence>
<dbReference type="Pfam" id="PF00079">
    <property type="entry name" value="Serpin"/>
    <property type="match status" value="1"/>
</dbReference>
<dbReference type="RefSeq" id="WP_230755892.1">
    <property type="nucleotide sequence ID" value="NZ_JAINWA010000003.1"/>
</dbReference>
<dbReference type="InterPro" id="IPR000215">
    <property type="entry name" value="Serpin_fam"/>
</dbReference>
<gene>
    <name evidence="3" type="ORF">K7J14_10325</name>
</gene>
<dbReference type="AlphaFoldDB" id="A0AAE3JLT0"/>
<dbReference type="InterPro" id="IPR042178">
    <property type="entry name" value="Serpin_sf_1"/>
</dbReference>
<dbReference type="PANTHER" id="PTHR11461:SF211">
    <property type="entry name" value="GH10112P-RELATED"/>
    <property type="match status" value="1"/>
</dbReference>
<dbReference type="GO" id="GO:0005615">
    <property type="term" value="C:extracellular space"/>
    <property type="evidence" value="ECO:0007669"/>
    <property type="project" value="InterPro"/>
</dbReference>
<dbReference type="PANTHER" id="PTHR11461">
    <property type="entry name" value="SERINE PROTEASE INHIBITOR, SERPIN"/>
    <property type="match status" value="1"/>
</dbReference>